<name>A0AA38G8L9_TAXCH</name>
<evidence type="ECO:0000256" key="3">
    <source>
        <dbReference type="ARBA" id="ARBA00022618"/>
    </source>
</evidence>
<keyword evidence="2 8" id="KW-0158">Chromosome</keyword>
<dbReference type="GO" id="GO:0051301">
    <property type="term" value="P:cell division"/>
    <property type="evidence" value="ECO:0007669"/>
    <property type="project" value="UniProtKB-UniRule"/>
</dbReference>
<feature type="non-terminal residue" evidence="12">
    <location>
        <position position="587"/>
    </location>
</feature>
<comment type="subcellular location">
    <subcellularLocation>
        <location evidence="8">Chromosome</location>
        <location evidence="8">Centromere</location>
        <location evidence="8">Kinetochore</location>
    </subcellularLocation>
    <subcellularLocation>
        <location evidence="8">Nucleus</location>
    </subcellularLocation>
</comment>
<keyword evidence="5 9" id="KW-0175">Coiled coil</keyword>
<dbReference type="InterPro" id="IPR055260">
    <property type="entry name" value="Ndc80_CH"/>
</dbReference>
<evidence type="ECO:0000256" key="6">
    <source>
        <dbReference type="ARBA" id="ARBA00023306"/>
    </source>
</evidence>
<accession>A0AA38G8L9</accession>
<dbReference type="PANTHER" id="PTHR46681:SF1">
    <property type="entry name" value="KINETOCHORE PROTEIN NDC80 HOMOLOG"/>
    <property type="match status" value="1"/>
</dbReference>
<evidence type="ECO:0000256" key="10">
    <source>
        <dbReference type="SAM" id="MobiDB-lite"/>
    </source>
</evidence>
<reference evidence="12 13" key="1">
    <citation type="journal article" date="2021" name="Nat. Plants">
        <title>The Taxus genome provides insights into paclitaxel biosynthesis.</title>
        <authorList>
            <person name="Xiong X."/>
            <person name="Gou J."/>
            <person name="Liao Q."/>
            <person name="Li Y."/>
            <person name="Zhou Q."/>
            <person name="Bi G."/>
            <person name="Li C."/>
            <person name="Du R."/>
            <person name="Wang X."/>
            <person name="Sun T."/>
            <person name="Guo L."/>
            <person name="Liang H."/>
            <person name="Lu P."/>
            <person name="Wu Y."/>
            <person name="Zhang Z."/>
            <person name="Ro D.K."/>
            <person name="Shang Y."/>
            <person name="Huang S."/>
            <person name="Yan J."/>
        </authorList>
    </citation>
    <scope>NUCLEOTIDE SEQUENCE [LARGE SCALE GENOMIC DNA]</scope>
    <source>
        <strain evidence="12">Ta-2019</strain>
    </source>
</reference>
<comment type="function">
    <text evidence="8">Acts as a component of the essential kinetochore-associated NDC80 complex, which is required for chromosome segregation and spindle checkpoint activity.</text>
</comment>
<feature type="compositionally biased region" description="Low complexity" evidence="10">
    <location>
        <begin position="27"/>
        <end position="36"/>
    </location>
</feature>
<evidence type="ECO:0000256" key="9">
    <source>
        <dbReference type="SAM" id="Coils"/>
    </source>
</evidence>
<comment type="subunit">
    <text evidence="8">Component of the NDC80 complex.</text>
</comment>
<evidence type="ECO:0000256" key="2">
    <source>
        <dbReference type="ARBA" id="ARBA00022454"/>
    </source>
</evidence>
<evidence type="ECO:0000256" key="4">
    <source>
        <dbReference type="ARBA" id="ARBA00022776"/>
    </source>
</evidence>
<dbReference type="GO" id="GO:0031262">
    <property type="term" value="C:Ndc80 complex"/>
    <property type="evidence" value="ECO:0007669"/>
    <property type="project" value="UniProtKB-UniRule"/>
</dbReference>
<evidence type="ECO:0000256" key="5">
    <source>
        <dbReference type="ARBA" id="ARBA00023054"/>
    </source>
</evidence>
<dbReference type="InterPro" id="IPR055307">
    <property type="entry name" value="NDC80_plants"/>
</dbReference>
<feature type="region of interest" description="Disordered" evidence="10">
    <location>
        <begin position="1"/>
        <end position="88"/>
    </location>
</feature>
<proteinExistence type="inferred from homology"/>
<protein>
    <recommendedName>
        <fullName evidence="8">Kinetochore protein NDC80</fullName>
    </recommendedName>
</protein>
<evidence type="ECO:0000256" key="7">
    <source>
        <dbReference type="ARBA" id="ARBA00023328"/>
    </source>
</evidence>
<keyword evidence="8" id="KW-0995">Kinetochore</keyword>
<dbReference type="AlphaFoldDB" id="A0AA38G8L9"/>
<dbReference type="Gene3D" id="1.10.418.30">
    <property type="entry name" value="Ncd80 complex, Ncd80 subunit"/>
    <property type="match status" value="1"/>
</dbReference>
<dbReference type="InterPro" id="IPR038273">
    <property type="entry name" value="Ndc80_sf"/>
</dbReference>
<keyword evidence="8" id="KW-0539">Nucleus</keyword>
<evidence type="ECO:0000259" key="11">
    <source>
        <dbReference type="Pfam" id="PF03801"/>
    </source>
</evidence>
<feature type="coiled-coil region" evidence="9">
    <location>
        <begin position="293"/>
        <end position="404"/>
    </location>
</feature>
<keyword evidence="7 8" id="KW-0137">Centromere</keyword>
<feature type="domain" description="Kinetochore protein Ndc80 CH" evidence="11">
    <location>
        <begin position="61"/>
        <end position="197"/>
    </location>
</feature>
<comment type="caution">
    <text evidence="12">The sequence shown here is derived from an EMBL/GenBank/DDBJ whole genome shotgun (WGS) entry which is preliminary data.</text>
</comment>
<dbReference type="PANTHER" id="PTHR46681">
    <property type="entry name" value="KINETOCHORE PROTEIN NDC80 HOMOLOG"/>
    <property type="match status" value="1"/>
</dbReference>
<keyword evidence="6 8" id="KW-0131">Cell cycle</keyword>
<evidence type="ECO:0000256" key="8">
    <source>
        <dbReference type="RuleBase" id="RU368072"/>
    </source>
</evidence>
<keyword evidence="13" id="KW-1185">Reference proteome</keyword>
<comment type="similarity">
    <text evidence="1 8">Belongs to the NDC80/HEC1 family.</text>
</comment>
<keyword evidence="4 8" id="KW-0498">Mitosis</keyword>
<dbReference type="OMA" id="PSHKFQK"/>
<dbReference type="GO" id="GO:0005634">
    <property type="term" value="C:nucleus"/>
    <property type="evidence" value="ECO:0007669"/>
    <property type="project" value="UniProtKB-SubCell"/>
</dbReference>
<evidence type="ECO:0000256" key="1">
    <source>
        <dbReference type="ARBA" id="ARBA00007050"/>
    </source>
</evidence>
<keyword evidence="3 8" id="KW-0132">Cell division</keyword>
<evidence type="ECO:0000313" key="13">
    <source>
        <dbReference type="Proteomes" id="UP000824469"/>
    </source>
</evidence>
<dbReference type="Pfam" id="PF03801">
    <property type="entry name" value="Ndc80_HEC"/>
    <property type="match status" value="1"/>
</dbReference>
<dbReference type="GO" id="GO:0051315">
    <property type="term" value="P:attachment of mitotic spindle microtubules to kinetochore"/>
    <property type="evidence" value="ECO:0007669"/>
    <property type="project" value="UniProtKB-UniRule"/>
</dbReference>
<sequence length="587" mass="67189">MRLGSTKTKYESVVKRSNPPDATSGCKPSISSMKNKSSSRKKGAQTPLQPRCTVDIDQLRRSSSLVEGSNSGRRSSSVISKQTKHDTRPIHDRNYQASLIKSINFYLQSHDFSLTLSPKSLPSGKDVKDIITFLVHQLDPAWQLAKLEDDVPFLFRQHGYPFQITKSALYAAGSPHSWPALLAALSWLVQLLNYKEKVEEKENADDVEDYLEKSYGCFLRGDDIAVQHLEQRFLTAVEEERLLAAQRNAAAETLVNDLEAKIKGLQSGTSLIDELNQKKAVTAEDVNKFHFIINNLSSKKDALEKSLVERKQEMETKNVEIEKLTKEIEELKQQVESQGINIRDYEKMNREYQSIEADIRIVEDSRNQWEKKAWELESSASKKLKELEGAIDRYNQDIIRLKLGSQFNYKLNSRGGTATEMLGVDFKATVRSGIMSSTEDYEHNYREMWEESLAVQQKLHEKCTQQERKRKVNAGLSAKIKKLEARYNTIQKSMEEYVSSKAAECERLEADVENNENVMKTKKQAEADSYLKKARLELEEITKYHDEKIQVCSNELLQLIDTATKYKEHVERKISSVKTALNETIQE</sequence>
<dbReference type="EMBL" id="JAHRHJ020000004">
    <property type="protein sequence ID" value="KAH9317020.1"/>
    <property type="molecule type" value="Genomic_DNA"/>
</dbReference>
<gene>
    <name evidence="12" type="ORF">KI387_018789</name>
</gene>
<feature type="coiled-coil region" evidence="9">
    <location>
        <begin position="473"/>
        <end position="525"/>
    </location>
</feature>
<dbReference type="Proteomes" id="UP000824469">
    <property type="component" value="Unassembled WGS sequence"/>
</dbReference>
<evidence type="ECO:0000313" key="12">
    <source>
        <dbReference type="EMBL" id="KAH9317020.1"/>
    </source>
</evidence>
<organism evidence="12 13">
    <name type="scientific">Taxus chinensis</name>
    <name type="common">Chinese yew</name>
    <name type="synonym">Taxus wallichiana var. chinensis</name>
    <dbReference type="NCBI Taxonomy" id="29808"/>
    <lineage>
        <taxon>Eukaryota</taxon>
        <taxon>Viridiplantae</taxon>
        <taxon>Streptophyta</taxon>
        <taxon>Embryophyta</taxon>
        <taxon>Tracheophyta</taxon>
        <taxon>Spermatophyta</taxon>
        <taxon>Pinopsida</taxon>
        <taxon>Pinidae</taxon>
        <taxon>Conifers II</taxon>
        <taxon>Cupressales</taxon>
        <taxon>Taxaceae</taxon>
        <taxon>Taxus</taxon>
    </lineage>
</organism>
<feature type="compositionally biased region" description="Low complexity" evidence="10">
    <location>
        <begin position="68"/>
        <end position="77"/>
    </location>
</feature>